<feature type="domain" description="Protein kinase" evidence="3">
    <location>
        <begin position="36"/>
        <end position="309"/>
    </location>
</feature>
<dbReference type="PANTHER" id="PTHR27001">
    <property type="entry name" value="OS01G0253100 PROTEIN"/>
    <property type="match status" value="1"/>
</dbReference>
<sequence length="318" mass="35072">MSFMSHSSDHSSRSVLQSNCFGEVGPKYVKDCTRNWASQSKLGGGTFGVVYEARDTDGLKFAALRLESKHPGYRQRMRDLTEQDLETLTAFEHRNILSVLGYSKSEEATVLLYPLAGVTCLKAALDSAEIASKMEWSSRIKIFIGIVAALEYCYYYHRMGGTPCYHRDVKPSNVFLTVEWIPKLVCCGLSRLIPLVDDDKTAALGIVGLGSEGGFLCPEFTRDRTFDEKSEVFSVGVTALQPLGTVGNWIITGRTSFVDGEPSVTEQISEISEDDDSSAEDEAVEAVLGARDRRPEWEAALLPAIREFAKLTVRLGSI</sequence>
<dbReference type="Pfam" id="PF00069">
    <property type="entry name" value="Pkinase"/>
    <property type="match status" value="1"/>
</dbReference>
<dbReference type="InterPro" id="IPR008271">
    <property type="entry name" value="Ser/Thr_kinase_AS"/>
</dbReference>
<evidence type="ECO:0000259" key="3">
    <source>
        <dbReference type="PROSITE" id="PS50011"/>
    </source>
</evidence>
<dbReference type="PROSITE" id="PS50011">
    <property type="entry name" value="PROTEIN_KINASE_DOM"/>
    <property type="match status" value="1"/>
</dbReference>
<organism evidence="4 5">
    <name type="scientific">Symbiodinium natans</name>
    <dbReference type="NCBI Taxonomy" id="878477"/>
    <lineage>
        <taxon>Eukaryota</taxon>
        <taxon>Sar</taxon>
        <taxon>Alveolata</taxon>
        <taxon>Dinophyceae</taxon>
        <taxon>Suessiales</taxon>
        <taxon>Symbiodiniaceae</taxon>
        <taxon>Symbiodinium</taxon>
    </lineage>
</organism>
<dbReference type="Proteomes" id="UP000604046">
    <property type="component" value="Unassembled WGS sequence"/>
</dbReference>
<name>A0A812JY08_9DINO</name>
<keyword evidence="2" id="KW-0067">ATP-binding</keyword>
<dbReference type="SUPFAM" id="SSF56112">
    <property type="entry name" value="Protein kinase-like (PK-like)"/>
    <property type="match status" value="1"/>
</dbReference>
<protein>
    <submittedName>
        <fullName evidence="4">HERK1 protein</fullName>
    </submittedName>
</protein>
<dbReference type="Gene3D" id="1.10.510.10">
    <property type="entry name" value="Transferase(Phosphotransferase) domain 1"/>
    <property type="match status" value="1"/>
</dbReference>
<dbReference type="SMART" id="SM00220">
    <property type="entry name" value="S_TKc"/>
    <property type="match status" value="1"/>
</dbReference>
<dbReference type="EMBL" id="CAJNDS010000569">
    <property type="protein sequence ID" value="CAE7219372.1"/>
    <property type="molecule type" value="Genomic_DNA"/>
</dbReference>
<evidence type="ECO:0000313" key="4">
    <source>
        <dbReference type="EMBL" id="CAE7219372.1"/>
    </source>
</evidence>
<dbReference type="GO" id="GO:0005524">
    <property type="term" value="F:ATP binding"/>
    <property type="evidence" value="ECO:0007669"/>
    <property type="project" value="UniProtKB-KW"/>
</dbReference>
<dbReference type="PROSITE" id="PS00108">
    <property type="entry name" value="PROTEIN_KINASE_ST"/>
    <property type="match status" value="1"/>
</dbReference>
<evidence type="ECO:0000256" key="2">
    <source>
        <dbReference type="ARBA" id="ARBA00022840"/>
    </source>
</evidence>
<keyword evidence="1" id="KW-0547">Nucleotide-binding</keyword>
<evidence type="ECO:0000313" key="5">
    <source>
        <dbReference type="Proteomes" id="UP000604046"/>
    </source>
</evidence>
<reference evidence="4" key="1">
    <citation type="submission" date="2021-02" db="EMBL/GenBank/DDBJ databases">
        <authorList>
            <person name="Dougan E. K."/>
            <person name="Rhodes N."/>
            <person name="Thang M."/>
            <person name="Chan C."/>
        </authorList>
    </citation>
    <scope>NUCLEOTIDE SEQUENCE</scope>
</reference>
<proteinExistence type="predicted"/>
<dbReference type="PANTHER" id="PTHR27001:SF931">
    <property type="entry name" value="OS11G0664100 PROTEIN"/>
    <property type="match status" value="1"/>
</dbReference>
<dbReference type="InterPro" id="IPR011009">
    <property type="entry name" value="Kinase-like_dom_sf"/>
</dbReference>
<keyword evidence="5" id="KW-1185">Reference proteome</keyword>
<dbReference type="OrthoDB" id="310217at2759"/>
<dbReference type="AlphaFoldDB" id="A0A812JY08"/>
<gene>
    <name evidence="4" type="primary">HERK1</name>
    <name evidence="4" type="ORF">SNAT2548_LOCUS7948</name>
</gene>
<dbReference type="GO" id="GO:0004672">
    <property type="term" value="F:protein kinase activity"/>
    <property type="evidence" value="ECO:0007669"/>
    <property type="project" value="InterPro"/>
</dbReference>
<dbReference type="GO" id="GO:0005886">
    <property type="term" value="C:plasma membrane"/>
    <property type="evidence" value="ECO:0007669"/>
    <property type="project" value="TreeGrafter"/>
</dbReference>
<evidence type="ECO:0000256" key="1">
    <source>
        <dbReference type="ARBA" id="ARBA00022741"/>
    </source>
</evidence>
<dbReference type="InterPro" id="IPR000719">
    <property type="entry name" value="Prot_kinase_dom"/>
</dbReference>
<accession>A0A812JY08</accession>
<comment type="caution">
    <text evidence="4">The sequence shown here is derived from an EMBL/GenBank/DDBJ whole genome shotgun (WGS) entry which is preliminary data.</text>
</comment>